<evidence type="ECO:0000313" key="3">
    <source>
        <dbReference type="Proteomes" id="UP000323067"/>
    </source>
</evidence>
<dbReference type="GO" id="GO:0016787">
    <property type="term" value="F:hydrolase activity"/>
    <property type="evidence" value="ECO:0007669"/>
    <property type="project" value="UniProtKB-KW"/>
</dbReference>
<dbReference type="SUPFAM" id="SSF53474">
    <property type="entry name" value="alpha/beta-Hydrolases"/>
    <property type="match status" value="1"/>
</dbReference>
<dbReference type="EMBL" id="CP023322">
    <property type="protein sequence ID" value="ATY58844.1"/>
    <property type="molecule type" value="Genomic_DNA"/>
</dbReference>
<dbReference type="InterPro" id="IPR002925">
    <property type="entry name" value="Dienelactn_hydro"/>
</dbReference>
<dbReference type="PANTHER" id="PTHR17630">
    <property type="entry name" value="DIENELACTONE HYDROLASE"/>
    <property type="match status" value="1"/>
</dbReference>
<keyword evidence="2" id="KW-0378">Hydrolase</keyword>
<gene>
    <name evidence="2" type="ORF">A9K55_003129</name>
</gene>
<sequence>MACADCFRGNIHEGKPKGEVGHVHGLPTYISRPPQGTPSRGVVVVIPDAFGWEFGNNRLLADTYAEKGGFTVYLPDFMNGMLSYIQTARCVTVADWDEGHAAPLRMFDHGRAFSTSPNILTKIYHLFWAVLDVIPFFYHCNPSSTFPVVKGFFTQLRKDEGATQSVGAAGFCWGGKHVVLLSQGHAAADGRPLLDAGFTAHPSMLRIPSDIAKIRRPVSFALAAKDDQIPAAKAARLKALVEALPPPATGEAYVIERTGHGFAVRADLAEDDVAAQAARAEDQCIDWFNKHF</sequence>
<organism evidence="2 3">
    <name type="scientific">Cordyceps militaris</name>
    <name type="common">Caterpillar fungus</name>
    <name type="synonym">Clavaria militaris</name>
    <dbReference type="NCBI Taxonomy" id="73501"/>
    <lineage>
        <taxon>Eukaryota</taxon>
        <taxon>Fungi</taxon>
        <taxon>Dikarya</taxon>
        <taxon>Ascomycota</taxon>
        <taxon>Pezizomycotina</taxon>
        <taxon>Sordariomycetes</taxon>
        <taxon>Hypocreomycetidae</taxon>
        <taxon>Hypocreales</taxon>
        <taxon>Cordycipitaceae</taxon>
        <taxon>Cordyceps</taxon>
    </lineage>
</organism>
<proteinExistence type="predicted"/>
<dbReference type="Pfam" id="PF01738">
    <property type="entry name" value="DLH"/>
    <property type="match status" value="1"/>
</dbReference>
<dbReference type="OrthoDB" id="17560at2759"/>
<accession>A0A2H4S6X9</accession>
<dbReference type="Gene3D" id="3.40.50.1820">
    <property type="entry name" value="alpha/beta hydrolase"/>
    <property type="match status" value="1"/>
</dbReference>
<evidence type="ECO:0000313" key="2">
    <source>
        <dbReference type="EMBL" id="ATY58844.1"/>
    </source>
</evidence>
<protein>
    <submittedName>
        <fullName evidence="2">Dienelactone hydrolase</fullName>
    </submittedName>
</protein>
<dbReference type="VEuPathDB" id="FungiDB:CCM_05750"/>
<feature type="domain" description="Dienelactone hydrolase" evidence="1">
    <location>
        <begin position="160"/>
        <end position="291"/>
    </location>
</feature>
<evidence type="ECO:0000259" key="1">
    <source>
        <dbReference type="Pfam" id="PF01738"/>
    </source>
</evidence>
<dbReference type="VEuPathDB" id="FungiDB:A9K55_003129"/>
<dbReference type="Proteomes" id="UP000323067">
    <property type="component" value="Chromosome iv"/>
</dbReference>
<dbReference type="InterPro" id="IPR029058">
    <property type="entry name" value="AB_hydrolase_fold"/>
</dbReference>
<reference evidence="2 3" key="1">
    <citation type="journal article" date="2017" name="BMC Genomics">
        <title>Chromosome level assembly and secondary metabolite potential of the parasitic fungus Cordyceps militaris.</title>
        <authorList>
            <person name="Kramer G.J."/>
            <person name="Nodwell J.R."/>
        </authorList>
    </citation>
    <scope>NUCLEOTIDE SEQUENCE [LARGE SCALE GENOMIC DNA]</scope>
    <source>
        <strain evidence="2 3">ATCC 34164</strain>
    </source>
</reference>
<dbReference type="AlphaFoldDB" id="A0A2H4S6X9"/>
<name>A0A2H4S6X9_CORMI</name>
<dbReference type="PANTHER" id="PTHR17630:SF105">
    <property type="entry name" value="DIENELACTONE HYDROLASE FAMILY PROTEIN (AFU_ORTHOLOGUE AFUA_4G08790)"/>
    <property type="match status" value="1"/>
</dbReference>